<evidence type="ECO:0000313" key="3">
    <source>
        <dbReference type="Proteomes" id="UP001159100"/>
    </source>
</evidence>
<accession>A0ABT6QJE8</accession>
<dbReference type="EMBL" id="JARBWL010000001">
    <property type="protein sequence ID" value="MDI2591005.1"/>
    <property type="molecule type" value="Genomic_DNA"/>
</dbReference>
<feature type="region of interest" description="Disordered" evidence="1">
    <location>
        <begin position="66"/>
        <end position="91"/>
    </location>
</feature>
<protein>
    <submittedName>
        <fullName evidence="2">Type III secretion protein</fullName>
    </submittedName>
</protein>
<proteinExistence type="predicted"/>
<reference evidence="2 3" key="1">
    <citation type="submission" date="2023-02" db="EMBL/GenBank/DDBJ databases">
        <title>Pseudomonas chrutzelriedensis sp. nov., a potently antifungal strain isolated from moss.</title>
        <authorList>
            <person name="Schnyder A."/>
            <person name="Kalawong R."/>
            <person name="Eberl L."/>
            <person name="Agnoli K."/>
        </authorList>
    </citation>
    <scope>NUCLEOTIDE SEQUENCE [LARGE SCALE GENOMIC DNA]</scope>
    <source>
        <strain evidence="2 3">681</strain>
    </source>
</reference>
<dbReference type="RefSeq" id="WP_282315331.1">
    <property type="nucleotide sequence ID" value="NZ_JARBWL010000001.1"/>
</dbReference>
<dbReference type="Proteomes" id="UP001159100">
    <property type="component" value="Unassembled WGS sequence"/>
</dbReference>
<comment type="caution">
    <text evidence="2">The sequence shown here is derived from an EMBL/GenBank/DDBJ whole genome shotgun (WGS) entry which is preliminary data.</text>
</comment>
<sequence>MPHADTDLQAPANDSQLTGLAPTLDLLAPIRRHRLTMAEQAWQRQRHVLNALHTRLAQMTHDLQQLRDNQRQHRQEQDERHANRRLPLNEMNQWLAGEQQALRQIERFEQQFKALQEAYQQQQQWTDDSQQQLRRRQRDMEKLDYLRDLSQEAS</sequence>
<gene>
    <name evidence="2" type="ORF">POF45_06105</name>
</gene>
<evidence type="ECO:0000256" key="1">
    <source>
        <dbReference type="SAM" id="MobiDB-lite"/>
    </source>
</evidence>
<keyword evidence="3" id="KW-1185">Reference proteome</keyword>
<name>A0ABT6QJE8_9PSED</name>
<feature type="compositionally biased region" description="Basic and acidic residues" evidence="1">
    <location>
        <begin position="66"/>
        <end position="81"/>
    </location>
</feature>
<evidence type="ECO:0000313" key="2">
    <source>
        <dbReference type="EMBL" id="MDI2591005.1"/>
    </source>
</evidence>
<organism evidence="2 3">
    <name type="scientific">Pseudomonas fungipugnans</name>
    <dbReference type="NCBI Taxonomy" id="3024217"/>
    <lineage>
        <taxon>Bacteria</taxon>
        <taxon>Pseudomonadati</taxon>
        <taxon>Pseudomonadota</taxon>
        <taxon>Gammaproteobacteria</taxon>
        <taxon>Pseudomonadales</taxon>
        <taxon>Pseudomonadaceae</taxon>
        <taxon>Pseudomonas</taxon>
    </lineage>
</organism>